<dbReference type="RefSeq" id="WP_033433938.1">
    <property type="nucleotide sequence ID" value="NZ_CP034550.1"/>
</dbReference>
<accession>A0A5Q0HBM1</accession>
<dbReference type="Proteomes" id="UP000325787">
    <property type="component" value="Chromosome"/>
</dbReference>
<dbReference type="OrthoDB" id="3695351at2"/>
<gene>
    <name evidence="1" type="ORF">EKG83_43190</name>
</gene>
<dbReference type="KEGG" id="ssyi:EKG83_43190"/>
<sequence>MSNSNAETATAEQVETMLALQRLLKSGFIAVPYGDDPSNPDELGFVRLRWDIQELIRVYGEDQASAVRLVGGLPKERAEGHAREVVSAVLGWPQIVSASGDRI</sequence>
<evidence type="ECO:0000313" key="2">
    <source>
        <dbReference type="Proteomes" id="UP000325787"/>
    </source>
</evidence>
<dbReference type="EMBL" id="CP034550">
    <property type="protein sequence ID" value="QFZ23345.1"/>
    <property type="molecule type" value="Genomic_DNA"/>
</dbReference>
<keyword evidence="2" id="KW-1185">Reference proteome</keyword>
<name>A0A5Q0HBM1_SACSY</name>
<evidence type="ECO:0000313" key="1">
    <source>
        <dbReference type="EMBL" id="QFZ23345.1"/>
    </source>
</evidence>
<protein>
    <submittedName>
        <fullName evidence="1">Uncharacterized protein</fullName>
    </submittedName>
</protein>
<organism evidence="1 2">
    <name type="scientific">Saccharothrix syringae</name>
    <name type="common">Nocardiopsis syringae</name>
    <dbReference type="NCBI Taxonomy" id="103733"/>
    <lineage>
        <taxon>Bacteria</taxon>
        <taxon>Bacillati</taxon>
        <taxon>Actinomycetota</taxon>
        <taxon>Actinomycetes</taxon>
        <taxon>Pseudonocardiales</taxon>
        <taxon>Pseudonocardiaceae</taxon>
        <taxon>Saccharothrix</taxon>
    </lineage>
</organism>
<dbReference type="AlphaFoldDB" id="A0A5Q0HBM1"/>
<reference evidence="2" key="1">
    <citation type="journal article" date="2021" name="Curr. Microbiol.">
        <title>Complete genome of nocamycin-producing strain Saccharothrix syringae NRRL B-16468 reveals the biosynthetic potential for secondary metabolites.</title>
        <authorList>
            <person name="Mo X."/>
            <person name="Yang S."/>
        </authorList>
    </citation>
    <scope>NUCLEOTIDE SEQUENCE [LARGE SCALE GENOMIC DNA]</scope>
    <source>
        <strain evidence="2">ATCC 51364 / DSM 43886 / JCM 6844 / KCTC 9398 / NBRC 14523 / NRRL B-16468 / INA 2240</strain>
    </source>
</reference>
<proteinExistence type="predicted"/>